<evidence type="ECO:0000256" key="1">
    <source>
        <dbReference type="ARBA" id="ARBA00022723"/>
    </source>
</evidence>
<sequence length="998" mass="108890">MDATHCNVIYVDNTIREDRVFQARSNDASIPQSQQLRNQPQWESKTLEENVSLLSDVFGAVHLCSSGGACMAKLFSMQDELIMDLKPTVVLISTPHDERIPIHEQSRPPSPHSVPPRESESVPNTPPAGDAYGLRLLQRIVSEAHLRNLSKLIVPVSVITFPESEPATDAVQASKFKTNRAFNRPLMKGCLKLGATDVFFSPIQPQSITSLEIRAYWAHKSAARDQQAVLELQRGRKRSWVGIADNRPYAYLRETMVASLMRKICQMDEGDELPVDAVRISVSSQRKPVVAEAVGSWHFSAHDFNDDELVEASALMFKHALSMPELKEWRIPADQLTCFLVACRSAYNSFVPYHNFRHVVDVLQATFNFLLNIGALPPYPLSPNSTSTALQQKAKSPMASLIRPFEALTLLITAIGHDVGHPGVNNGFLIVLNTPLAQLYNDRSVLESFHCAAYSQILRRYWPAAFNDIKMRKLMISSILATDMGLHFDYMNKLGSIQEKLAVDNSTDGWNGRMFEDQTALACALLIKCADISNVARHQGAAVQWMHILSDEFSRQAYMENQLSIKSSLVSQPRKDKISLYQSQLGFMNLFAIPLFQCVANIMPAMQYCVDELEINKAFFMNGIEEVKAAEAAETLHLPAPAKQHTADGALSPRSLSVVVPNDAAANVTTAELFQPKDTPVPSRSATITNHLTAASTTESTDGISPRHIPSNICVPTEKDAVASHFDAVAEFAASDPFNVNCASRDDERTQQEEDDDDDASRRFASSSKQRVSEATEATAATEVTDTGSTSIPSAGGGDWASQATSATTGKMPLSPSTQGTSIVSLDSASYDQPFSGASGGAVDGSSAAPALGHAAMPRAPRTPHSQTSDTNYGGHMYASGNGNSNMLSTQLSRDMDGSSMSSSAGGHSQYMSNGTSRKYMDERLASSPPNAYLHPSPSPSHGHSHGQGQSQQPMLKKKSSRFRMNAFTFFRRHLSPSPPIPTSNPTDHTTTSHSTSS</sequence>
<dbReference type="SUPFAM" id="SSF109604">
    <property type="entry name" value="HD-domain/PDEase-like"/>
    <property type="match status" value="1"/>
</dbReference>
<evidence type="ECO:0000256" key="2">
    <source>
        <dbReference type="ARBA" id="ARBA00022801"/>
    </source>
</evidence>
<evidence type="ECO:0000313" key="6">
    <source>
        <dbReference type="EMBL" id="EPE07341.1"/>
    </source>
</evidence>
<dbReference type="HOGENOM" id="CLU_010668_1_0_1"/>
<dbReference type="PROSITE" id="PS51845">
    <property type="entry name" value="PDEASE_I_2"/>
    <property type="match status" value="1"/>
</dbReference>
<dbReference type="GO" id="GO:0046872">
    <property type="term" value="F:metal ion binding"/>
    <property type="evidence" value="ECO:0007669"/>
    <property type="project" value="UniProtKB-KW"/>
</dbReference>
<dbReference type="AlphaFoldDB" id="S3C636"/>
<feature type="domain" description="PDEase" evidence="5">
    <location>
        <begin position="278"/>
        <end position="627"/>
    </location>
</feature>
<comment type="similarity">
    <text evidence="3">Belongs to the cyclic nucleotide phosphodiesterase family.</text>
</comment>
<dbReference type="OrthoDB" id="546632at2759"/>
<dbReference type="Pfam" id="PF00233">
    <property type="entry name" value="PDEase_I"/>
    <property type="match status" value="1"/>
</dbReference>
<dbReference type="GO" id="GO:0004114">
    <property type="term" value="F:3',5'-cyclic-nucleotide phosphodiesterase activity"/>
    <property type="evidence" value="ECO:0007669"/>
    <property type="project" value="InterPro"/>
</dbReference>
<evidence type="ECO:0000313" key="7">
    <source>
        <dbReference type="Proteomes" id="UP000016923"/>
    </source>
</evidence>
<evidence type="ECO:0000256" key="3">
    <source>
        <dbReference type="RuleBase" id="RU363067"/>
    </source>
</evidence>
<name>S3C636_OPHP1</name>
<dbReference type="GO" id="GO:0007165">
    <property type="term" value="P:signal transduction"/>
    <property type="evidence" value="ECO:0007669"/>
    <property type="project" value="InterPro"/>
</dbReference>
<dbReference type="Gene3D" id="1.10.1300.10">
    <property type="entry name" value="3'5'-cyclic nucleotide phosphodiesterase, catalytic domain"/>
    <property type="match status" value="1"/>
</dbReference>
<dbReference type="InterPro" id="IPR002073">
    <property type="entry name" value="PDEase_catalytic_dom"/>
</dbReference>
<dbReference type="EMBL" id="KE148151">
    <property type="protein sequence ID" value="EPE07341.1"/>
    <property type="molecule type" value="Genomic_DNA"/>
</dbReference>
<dbReference type="PROSITE" id="PS00126">
    <property type="entry name" value="PDEASE_I_1"/>
    <property type="match status" value="1"/>
</dbReference>
<dbReference type="InterPro" id="IPR036971">
    <property type="entry name" value="PDEase_catalytic_dom_sf"/>
</dbReference>
<dbReference type="Proteomes" id="UP000016923">
    <property type="component" value="Unassembled WGS sequence"/>
</dbReference>
<feature type="compositionally biased region" description="Polar residues" evidence="4">
    <location>
        <begin position="881"/>
        <end position="892"/>
    </location>
</feature>
<dbReference type="CDD" id="cd00077">
    <property type="entry name" value="HDc"/>
    <property type="match status" value="1"/>
</dbReference>
<organism evidence="6 7">
    <name type="scientific">Ophiostoma piceae (strain UAMH 11346)</name>
    <name type="common">Sap stain fungus</name>
    <dbReference type="NCBI Taxonomy" id="1262450"/>
    <lineage>
        <taxon>Eukaryota</taxon>
        <taxon>Fungi</taxon>
        <taxon>Dikarya</taxon>
        <taxon>Ascomycota</taxon>
        <taxon>Pezizomycotina</taxon>
        <taxon>Sordariomycetes</taxon>
        <taxon>Sordariomycetidae</taxon>
        <taxon>Ophiostomatales</taxon>
        <taxon>Ophiostomataceae</taxon>
        <taxon>Ophiostoma</taxon>
    </lineage>
</organism>
<accession>S3C636</accession>
<comment type="cofactor">
    <cofactor evidence="3">
        <name>a divalent metal cation</name>
        <dbReference type="ChEBI" id="CHEBI:60240"/>
    </cofactor>
    <text evidence="3">Binds 2 divalent metal cations per subunit. Site 1 may preferentially bind zinc ions, while site 2 has a preference for magnesium and/or manganese ions.</text>
</comment>
<keyword evidence="1 3" id="KW-0479">Metal-binding</keyword>
<dbReference type="SMART" id="SM00471">
    <property type="entry name" value="HDc"/>
    <property type="match status" value="1"/>
</dbReference>
<feature type="compositionally biased region" description="Polar residues" evidence="4">
    <location>
        <begin position="802"/>
        <end position="821"/>
    </location>
</feature>
<gene>
    <name evidence="6" type="ORF">F503_07992</name>
</gene>
<feature type="region of interest" description="Disordered" evidence="4">
    <location>
        <begin position="855"/>
        <end position="915"/>
    </location>
</feature>
<dbReference type="InterPro" id="IPR023174">
    <property type="entry name" value="PDEase_CS"/>
</dbReference>
<keyword evidence="7" id="KW-1185">Reference proteome</keyword>
<feature type="region of interest" description="Disordered" evidence="4">
    <location>
        <begin position="927"/>
        <end position="998"/>
    </location>
</feature>
<dbReference type="eggNOG" id="KOG3689">
    <property type="taxonomic scope" value="Eukaryota"/>
</dbReference>
<evidence type="ECO:0000259" key="5">
    <source>
        <dbReference type="PROSITE" id="PS51845"/>
    </source>
</evidence>
<proteinExistence type="inferred from homology"/>
<dbReference type="STRING" id="1262450.S3C636"/>
<dbReference type="PANTHER" id="PTHR11347">
    <property type="entry name" value="CYCLIC NUCLEOTIDE PHOSPHODIESTERASE"/>
    <property type="match status" value="1"/>
</dbReference>
<dbReference type="EC" id="3.1.4.-" evidence="3"/>
<feature type="compositionally biased region" description="Low complexity" evidence="4">
    <location>
        <begin position="984"/>
        <end position="998"/>
    </location>
</feature>
<protein>
    <recommendedName>
        <fullName evidence="3">Phosphodiesterase</fullName>
        <ecNumber evidence="3">3.1.4.-</ecNumber>
    </recommendedName>
</protein>
<feature type="region of interest" description="Disordered" evidence="4">
    <location>
        <begin position="740"/>
        <end position="821"/>
    </location>
</feature>
<dbReference type="InterPro" id="IPR003607">
    <property type="entry name" value="HD/PDEase_dom"/>
</dbReference>
<keyword evidence="2 3" id="KW-0378">Hydrolase</keyword>
<evidence type="ECO:0000256" key="4">
    <source>
        <dbReference type="SAM" id="MobiDB-lite"/>
    </source>
</evidence>
<dbReference type="OMA" id="GFMNMFA"/>
<feature type="compositionally biased region" description="Polar residues" evidence="4">
    <location>
        <begin position="784"/>
        <end position="793"/>
    </location>
</feature>
<dbReference type="VEuPathDB" id="FungiDB:F503_07992"/>
<feature type="compositionally biased region" description="Low complexity" evidence="4">
    <location>
        <begin position="898"/>
        <end position="909"/>
    </location>
</feature>
<feature type="region of interest" description="Disordered" evidence="4">
    <location>
        <begin position="98"/>
        <end position="128"/>
    </location>
</feature>
<reference evidence="6 7" key="1">
    <citation type="journal article" date="2013" name="BMC Genomics">
        <title>The genome and transcriptome of the pine saprophyte Ophiostoma piceae, and a comparison with the bark beetle-associated pine pathogen Grosmannia clavigera.</title>
        <authorList>
            <person name="Haridas S."/>
            <person name="Wang Y."/>
            <person name="Lim L."/>
            <person name="Massoumi Alamouti S."/>
            <person name="Jackman S."/>
            <person name="Docking R."/>
            <person name="Robertson G."/>
            <person name="Birol I."/>
            <person name="Bohlmann J."/>
            <person name="Breuil C."/>
        </authorList>
    </citation>
    <scope>NUCLEOTIDE SEQUENCE [LARGE SCALE GENOMIC DNA]</scope>
    <source>
        <strain evidence="6 7">UAMH 11346</strain>
    </source>
</reference>